<dbReference type="AlphaFoldDB" id="A0AAP5M3T2"/>
<feature type="compositionally biased region" description="Low complexity" evidence="1">
    <location>
        <begin position="37"/>
        <end position="56"/>
    </location>
</feature>
<sequence length="107" mass="12075">MRLKSLRFLKKVIPLILVVFSLSFLFQKPSFAQTHHSPVYLSDSSSPQSSLPTSKLDNTDWVITSVPIRPLFPGAEWEVKSDKNGSKLIITHGDQEVLTLVKKELLQ</sequence>
<dbReference type="EMBL" id="JAALHA020000002">
    <property type="protein sequence ID" value="MDR9894126.1"/>
    <property type="molecule type" value="Genomic_DNA"/>
</dbReference>
<reference evidence="3" key="1">
    <citation type="journal article" date="2021" name="Science">
        <title>Hunting the eagle killer: A cyanobacterial neurotoxin causes vacuolar myelinopathy.</title>
        <authorList>
            <person name="Breinlinger S."/>
            <person name="Phillips T.J."/>
            <person name="Haram B.N."/>
            <person name="Mares J."/>
            <person name="Martinez Yerena J.A."/>
            <person name="Hrouzek P."/>
            <person name="Sobotka R."/>
            <person name="Henderson W.M."/>
            <person name="Schmieder P."/>
            <person name="Williams S.M."/>
            <person name="Lauderdale J.D."/>
            <person name="Wilde H.D."/>
            <person name="Gerrin W."/>
            <person name="Kust A."/>
            <person name="Washington J.W."/>
            <person name="Wagner C."/>
            <person name="Geier B."/>
            <person name="Liebeke M."/>
            <person name="Enke H."/>
            <person name="Niedermeyer T.H.J."/>
            <person name="Wilde S.B."/>
        </authorList>
    </citation>
    <scope>NUCLEOTIDE SEQUENCE [LARGE SCALE GENOMIC DNA]</scope>
    <source>
        <strain evidence="3">Thurmond2011</strain>
    </source>
</reference>
<dbReference type="RefSeq" id="WP_208344179.1">
    <property type="nucleotide sequence ID" value="NZ_CAWQFN010000481.1"/>
</dbReference>
<keyword evidence="3" id="KW-1185">Reference proteome</keyword>
<protein>
    <submittedName>
        <fullName evidence="2">Uncharacterized protein</fullName>
    </submittedName>
</protein>
<evidence type="ECO:0000256" key="1">
    <source>
        <dbReference type="SAM" id="MobiDB-lite"/>
    </source>
</evidence>
<name>A0AAP5M3T2_9CYAN</name>
<comment type="caution">
    <text evidence="2">The sequence shown here is derived from an EMBL/GenBank/DDBJ whole genome shotgun (WGS) entry which is preliminary data.</text>
</comment>
<dbReference type="Proteomes" id="UP000667802">
    <property type="component" value="Unassembled WGS sequence"/>
</dbReference>
<feature type="region of interest" description="Disordered" evidence="1">
    <location>
        <begin position="36"/>
        <end position="56"/>
    </location>
</feature>
<evidence type="ECO:0000313" key="2">
    <source>
        <dbReference type="EMBL" id="MDR9894126.1"/>
    </source>
</evidence>
<organism evidence="2 3">
    <name type="scientific">Aetokthonos hydrillicola Thurmond2011</name>
    <dbReference type="NCBI Taxonomy" id="2712845"/>
    <lineage>
        <taxon>Bacteria</taxon>
        <taxon>Bacillati</taxon>
        <taxon>Cyanobacteriota</taxon>
        <taxon>Cyanophyceae</taxon>
        <taxon>Nostocales</taxon>
        <taxon>Hapalosiphonaceae</taxon>
        <taxon>Aetokthonos</taxon>
    </lineage>
</organism>
<proteinExistence type="predicted"/>
<accession>A0AAP5M3T2</accession>
<evidence type="ECO:0000313" key="3">
    <source>
        <dbReference type="Proteomes" id="UP000667802"/>
    </source>
</evidence>
<gene>
    <name evidence="2" type="ORF">G7B40_006010</name>
</gene>